<dbReference type="Proteomes" id="UP000216943">
    <property type="component" value="Unassembled WGS sequence"/>
</dbReference>
<reference evidence="4" key="1">
    <citation type="submission" date="2017-08" db="EMBL/GenBank/DDBJ databases">
        <authorList>
            <person name="Alvarez-Ponce D."/>
            <person name="Weitzman C.L."/>
            <person name="Tillett R.L."/>
            <person name="Sandmeier F.C."/>
            <person name="Tracy C.R."/>
        </authorList>
    </citation>
    <scope>NUCLEOTIDE SEQUENCE [LARGE SCALE GENOMIC DNA]</scope>
    <source>
        <strain evidence="4">723</strain>
    </source>
</reference>
<dbReference type="PROSITE" id="PS51257">
    <property type="entry name" value="PROKAR_LIPOPROTEIN"/>
    <property type="match status" value="1"/>
</dbReference>
<feature type="compositionally biased region" description="Basic and acidic residues" evidence="1">
    <location>
        <begin position="42"/>
        <end position="53"/>
    </location>
</feature>
<organism evidence="3 4">
    <name type="scientific">Mycoplasmopsis agassizii</name>
    <dbReference type="NCBI Taxonomy" id="33922"/>
    <lineage>
        <taxon>Bacteria</taxon>
        <taxon>Bacillati</taxon>
        <taxon>Mycoplasmatota</taxon>
        <taxon>Mycoplasmoidales</taxon>
        <taxon>Metamycoplasmataceae</taxon>
        <taxon>Mycoplasmopsis</taxon>
    </lineage>
</organism>
<protein>
    <recommendedName>
        <fullName evidence="5">Lipoprotein</fullName>
    </recommendedName>
</protein>
<evidence type="ECO:0000256" key="1">
    <source>
        <dbReference type="SAM" id="MobiDB-lite"/>
    </source>
</evidence>
<keyword evidence="2" id="KW-0732">Signal</keyword>
<evidence type="ECO:0008006" key="5">
    <source>
        <dbReference type="Google" id="ProtNLM"/>
    </source>
</evidence>
<comment type="caution">
    <text evidence="3">The sequence shown here is derived from an EMBL/GenBank/DDBJ whole genome shotgun (WGS) entry which is preliminary data.</text>
</comment>
<feature type="chain" id="PRO_5013306693" description="Lipoprotein" evidence="2">
    <location>
        <begin position="22"/>
        <end position="189"/>
    </location>
</feature>
<feature type="signal peptide" evidence="2">
    <location>
        <begin position="1"/>
        <end position="21"/>
    </location>
</feature>
<evidence type="ECO:0000256" key="2">
    <source>
        <dbReference type="SAM" id="SignalP"/>
    </source>
</evidence>
<sequence length="189" mass="21354">MKLKKLFYSLLPLSFAAATFAAVSCSQDDPRTGLPEAPVNGKPKDDKDDFDSYHGGHVHNYNPSYELVSSSRVLSDIEFINNLSGDSLIIKSSHKNIQELYDELTSYKDNTIAIFEYLTFSDVNFKSSVSVTSVELVKNKISIEFSFKDKTSDHYPVEKVTNNFEFVHVEKAPRGINENPDFINDLIKK</sequence>
<accession>A0A269TK08</accession>
<evidence type="ECO:0000313" key="4">
    <source>
        <dbReference type="Proteomes" id="UP000216943"/>
    </source>
</evidence>
<dbReference type="AlphaFoldDB" id="A0A269TK08"/>
<proteinExistence type="predicted"/>
<gene>
    <name evidence="3" type="ORF">CJJ23_00210</name>
</gene>
<dbReference type="RefSeq" id="WP_095334411.1">
    <property type="nucleotide sequence ID" value="NZ_NQNY01000001.1"/>
</dbReference>
<name>A0A269TK08_9BACT</name>
<dbReference type="OrthoDB" id="9884237at2"/>
<feature type="region of interest" description="Disordered" evidence="1">
    <location>
        <begin position="27"/>
        <end position="53"/>
    </location>
</feature>
<evidence type="ECO:0000313" key="3">
    <source>
        <dbReference type="EMBL" id="PAK21754.1"/>
    </source>
</evidence>
<dbReference type="EMBL" id="NQNY01000001">
    <property type="protein sequence ID" value="PAK21754.1"/>
    <property type="molecule type" value="Genomic_DNA"/>
</dbReference>